<feature type="transmembrane region" description="Helical" evidence="1">
    <location>
        <begin position="21"/>
        <end position="38"/>
    </location>
</feature>
<dbReference type="Proteomes" id="UP000289738">
    <property type="component" value="Chromosome B06"/>
</dbReference>
<evidence type="ECO:0000313" key="4">
    <source>
        <dbReference type="Proteomes" id="UP000289738"/>
    </source>
</evidence>
<dbReference type="InterPro" id="IPR026960">
    <property type="entry name" value="RVT-Znf"/>
</dbReference>
<evidence type="ECO:0000259" key="2">
    <source>
        <dbReference type="Pfam" id="PF13966"/>
    </source>
</evidence>
<feature type="domain" description="Reverse transcriptase zinc-binding" evidence="2">
    <location>
        <begin position="143"/>
        <end position="223"/>
    </location>
</feature>
<keyword evidence="4" id="KW-1185">Reference proteome</keyword>
<keyword evidence="1" id="KW-1133">Transmembrane helix</keyword>
<keyword evidence="1" id="KW-0472">Membrane</keyword>
<organism evidence="3 4">
    <name type="scientific">Arachis hypogaea</name>
    <name type="common">Peanut</name>
    <dbReference type="NCBI Taxonomy" id="3818"/>
    <lineage>
        <taxon>Eukaryota</taxon>
        <taxon>Viridiplantae</taxon>
        <taxon>Streptophyta</taxon>
        <taxon>Embryophyta</taxon>
        <taxon>Tracheophyta</taxon>
        <taxon>Spermatophyta</taxon>
        <taxon>Magnoliopsida</taxon>
        <taxon>eudicotyledons</taxon>
        <taxon>Gunneridae</taxon>
        <taxon>Pentapetalae</taxon>
        <taxon>rosids</taxon>
        <taxon>fabids</taxon>
        <taxon>Fabales</taxon>
        <taxon>Fabaceae</taxon>
        <taxon>Papilionoideae</taxon>
        <taxon>50 kb inversion clade</taxon>
        <taxon>dalbergioids sensu lato</taxon>
        <taxon>Dalbergieae</taxon>
        <taxon>Pterocarpus clade</taxon>
        <taxon>Arachis</taxon>
    </lineage>
</organism>
<evidence type="ECO:0000256" key="1">
    <source>
        <dbReference type="SAM" id="Phobius"/>
    </source>
</evidence>
<gene>
    <name evidence="3" type="ORF">Ahy_B06g081819</name>
</gene>
<dbReference type="PANTHER" id="PTHR35218">
    <property type="entry name" value="RNASE H DOMAIN-CONTAINING PROTEIN"/>
    <property type="match status" value="1"/>
</dbReference>
<evidence type="ECO:0000313" key="3">
    <source>
        <dbReference type="EMBL" id="RYR02982.1"/>
    </source>
</evidence>
<sequence>MDVQGINSKPMRLSESFSLREFFEIVFIIVFLMNILIWNCRSVSAKGFPIIIKDLTYRYNLNLCVLLETHVLGSKVEVIIHKLGFESWCRSEAEGFAGSIWCLWNNKEWNIKPVEQMGEEEGTMSRCSRTMKDNGLTMWMNSNTWAYYVEVINPDKIYRLCWKARVPQRLKTFSWLLNHNVLLTNAKRRNRGLIDNGCCPRCPDQDESLLYVMRDCPFFRSIWISNSNRDPHDPFFSQSLQEWLTDNLNKASRTDSETSWPTFFLITCNVIWRKRNDLIFQQENIPFQ</sequence>
<reference evidence="3 4" key="1">
    <citation type="submission" date="2019-01" db="EMBL/GenBank/DDBJ databases">
        <title>Sequencing of cultivated peanut Arachis hypogaea provides insights into genome evolution and oil improvement.</title>
        <authorList>
            <person name="Chen X."/>
        </authorList>
    </citation>
    <scope>NUCLEOTIDE SEQUENCE [LARGE SCALE GENOMIC DNA]</scope>
    <source>
        <strain evidence="4">cv. Fuhuasheng</strain>
        <tissue evidence="3">Leaves</tissue>
    </source>
</reference>
<proteinExistence type="predicted"/>
<dbReference type="Pfam" id="PF13966">
    <property type="entry name" value="zf-RVT"/>
    <property type="match status" value="1"/>
</dbReference>
<protein>
    <recommendedName>
        <fullName evidence="2">Reverse transcriptase zinc-binding domain-containing protein</fullName>
    </recommendedName>
</protein>
<dbReference type="EMBL" id="SDMP01000016">
    <property type="protein sequence ID" value="RYR02982.1"/>
    <property type="molecule type" value="Genomic_DNA"/>
</dbReference>
<dbReference type="PANTHER" id="PTHR35218:SF7">
    <property type="entry name" value="ENDONUCLEASE_EXONUCLEASE_PHOSPHATASE"/>
    <property type="match status" value="1"/>
</dbReference>
<name>A0A444YM39_ARAHY</name>
<accession>A0A444YM39</accession>
<comment type="caution">
    <text evidence="3">The sequence shown here is derived from an EMBL/GenBank/DDBJ whole genome shotgun (WGS) entry which is preliminary data.</text>
</comment>
<keyword evidence="1" id="KW-0812">Transmembrane</keyword>
<dbReference type="AlphaFoldDB" id="A0A444YM39"/>